<protein>
    <submittedName>
        <fullName evidence="1">DUF2188 domain-containing protein</fullName>
    </submittedName>
</protein>
<proteinExistence type="predicted"/>
<accession>A0A4Y9TGX8</accession>
<reference evidence="1 2" key="1">
    <citation type="submission" date="2019-03" db="EMBL/GenBank/DDBJ databases">
        <title>Biocontrol and xenobiotic degradation properties of endophytic Pseudomonas fluorescens strain BRZ63.</title>
        <authorList>
            <person name="Chlebek D.A."/>
            <person name="Pinski A."/>
            <person name="Zur J.P."/>
            <person name="Michalska J."/>
            <person name="Hupert-Kocurek K.T."/>
        </authorList>
    </citation>
    <scope>NUCLEOTIDE SEQUENCE [LARGE SCALE GENOMIC DNA]</scope>
    <source>
        <strain evidence="1 2">BRZ63</strain>
    </source>
</reference>
<gene>
    <name evidence="1" type="ORF">E4T65_17415</name>
</gene>
<dbReference type="Proteomes" id="UP000297322">
    <property type="component" value="Unassembled WGS sequence"/>
</dbReference>
<evidence type="ECO:0000313" key="1">
    <source>
        <dbReference type="EMBL" id="TFW42167.1"/>
    </source>
</evidence>
<name>A0A4Y9TGX8_PSEFL</name>
<dbReference type="RefSeq" id="WP_083221580.1">
    <property type="nucleotide sequence ID" value="NZ_SPVI01000010.1"/>
</dbReference>
<dbReference type="AlphaFoldDB" id="A0A4Y9TGX8"/>
<sequence>MSVPMLKKLHLNGYHIVQVNYGPWRVCTHSDRLASFNSREQALAYAATLPAYKARGRPVANDA</sequence>
<dbReference type="EMBL" id="SPVI01000010">
    <property type="protein sequence ID" value="TFW42167.1"/>
    <property type="molecule type" value="Genomic_DNA"/>
</dbReference>
<organism evidence="1 2">
    <name type="scientific">Pseudomonas fluorescens</name>
    <dbReference type="NCBI Taxonomy" id="294"/>
    <lineage>
        <taxon>Bacteria</taxon>
        <taxon>Pseudomonadati</taxon>
        <taxon>Pseudomonadota</taxon>
        <taxon>Gammaproteobacteria</taxon>
        <taxon>Pseudomonadales</taxon>
        <taxon>Pseudomonadaceae</taxon>
        <taxon>Pseudomonas</taxon>
    </lineage>
</organism>
<comment type="caution">
    <text evidence="1">The sequence shown here is derived from an EMBL/GenBank/DDBJ whole genome shotgun (WGS) entry which is preliminary data.</text>
</comment>
<evidence type="ECO:0000313" key="2">
    <source>
        <dbReference type="Proteomes" id="UP000297322"/>
    </source>
</evidence>